<dbReference type="Proteomes" id="UP000282613">
    <property type="component" value="Unassembled WGS sequence"/>
</dbReference>
<evidence type="ECO:0000256" key="2">
    <source>
        <dbReference type="ARBA" id="ARBA00022741"/>
    </source>
</evidence>
<accession>A0A158R6V1</accession>
<evidence type="ECO:0000313" key="6">
    <source>
        <dbReference type="WBParaSite" id="TASK_0000090901-mRNA-1"/>
    </source>
</evidence>
<reference evidence="4 5" key="2">
    <citation type="submission" date="2018-11" db="EMBL/GenBank/DDBJ databases">
        <authorList>
            <consortium name="Pathogen Informatics"/>
        </authorList>
    </citation>
    <scope>NUCLEOTIDE SEQUENCE [LARGE SCALE GENOMIC DNA]</scope>
</reference>
<reference evidence="6" key="1">
    <citation type="submission" date="2016-04" db="UniProtKB">
        <authorList>
            <consortium name="WormBaseParasite"/>
        </authorList>
    </citation>
    <scope>IDENTIFICATION</scope>
</reference>
<dbReference type="AlphaFoldDB" id="A0A158R6V1"/>
<evidence type="ECO:0000256" key="1">
    <source>
        <dbReference type="ARBA" id="ARBA00007381"/>
    </source>
</evidence>
<dbReference type="Gene3D" id="3.30.420.40">
    <property type="match status" value="1"/>
</dbReference>
<evidence type="ECO:0000256" key="3">
    <source>
        <dbReference type="ARBA" id="ARBA00022840"/>
    </source>
</evidence>
<dbReference type="InterPro" id="IPR013126">
    <property type="entry name" value="Hsp_70_fam"/>
</dbReference>
<keyword evidence="2" id="KW-0547">Nucleotide-binding</keyword>
<dbReference type="Pfam" id="PF00012">
    <property type="entry name" value="HSP70"/>
    <property type="match status" value="1"/>
</dbReference>
<gene>
    <name evidence="4" type="ORF">TASK_LOCUS910</name>
</gene>
<dbReference type="EMBL" id="UYRS01000157">
    <property type="protein sequence ID" value="VDK22144.1"/>
    <property type="molecule type" value="Genomic_DNA"/>
</dbReference>
<evidence type="ECO:0000313" key="4">
    <source>
        <dbReference type="EMBL" id="VDK22144.1"/>
    </source>
</evidence>
<dbReference type="GO" id="GO:0140662">
    <property type="term" value="F:ATP-dependent protein folding chaperone"/>
    <property type="evidence" value="ECO:0007669"/>
    <property type="project" value="InterPro"/>
</dbReference>
<dbReference type="GO" id="GO:0005524">
    <property type="term" value="F:ATP binding"/>
    <property type="evidence" value="ECO:0007669"/>
    <property type="project" value="UniProtKB-KW"/>
</dbReference>
<evidence type="ECO:0000313" key="5">
    <source>
        <dbReference type="Proteomes" id="UP000282613"/>
    </source>
</evidence>
<dbReference type="WBParaSite" id="TASK_0000090901-mRNA-1">
    <property type="protein sequence ID" value="TASK_0000090901-mRNA-1"/>
    <property type="gene ID" value="TASK_0000090901"/>
</dbReference>
<comment type="similarity">
    <text evidence="1">Belongs to the heat shock protein 70 family.</text>
</comment>
<dbReference type="OrthoDB" id="2401965at2759"/>
<protein>
    <submittedName>
        <fullName evidence="6">PK domain-containing protein</fullName>
    </submittedName>
</protein>
<name>A0A158R6V1_TAEAS</name>
<dbReference type="FunFam" id="3.30.420.40:FF:000028">
    <property type="entry name" value="heat shock 70 kDa protein-like"/>
    <property type="match status" value="1"/>
</dbReference>
<sequence>MNLNGRREELQKELKQQASLMVDSSSVDVDESVSMEVKKSKTAIVMCTKERQHANVVMPVITLFSLTHAYFPAPTDSALHYGKVEIIANDQSAQTKPSYVAFTDKERLISDVTMPKLAVTCMMEHLSEAVIEVLE</sequence>
<dbReference type="STRING" id="60517.A0A158R6V1"/>
<proteinExistence type="inferred from homology"/>
<organism evidence="6">
    <name type="scientific">Taenia asiatica</name>
    <name type="common">Asian tapeworm</name>
    <dbReference type="NCBI Taxonomy" id="60517"/>
    <lineage>
        <taxon>Eukaryota</taxon>
        <taxon>Metazoa</taxon>
        <taxon>Spiralia</taxon>
        <taxon>Lophotrochozoa</taxon>
        <taxon>Platyhelminthes</taxon>
        <taxon>Cestoda</taxon>
        <taxon>Eucestoda</taxon>
        <taxon>Cyclophyllidea</taxon>
        <taxon>Taeniidae</taxon>
        <taxon>Taenia</taxon>
    </lineage>
</organism>
<keyword evidence="5" id="KW-1185">Reference proteome</keyword>
<keyword evidence="3" id="KW-0067">ATP-binding</keyword>